<dbReference type="PROSITE" id="PS51257">
    <property type="entry name" value="PROKAR_LIPOPROTEIN"/>
    <property type="match status" value="1"/>
</dbReference>
<evidence type="ECO:0000313" key="3">
    <source>
        <dbReference type="Proteomes" id="UP000823757"/>
    </source>
</evidence>
<dbReference type="Proteomes" id="UP000823757">
    <property type="component" value="Unassembled WGS sequence"/>
</dbReference>
<dbReference type="Pfam" id="PF13004">
    <property type="entry name" value="BACON"/>
    <property type="match status" value="1"/>
</dbReference>
<evidence type="ECO:0000313" key="2">
    <source>
        <dbReference type="EMBL" id="MBO8474185.1"/>
    </source>
</evidence>
<gene>
    <name evidence="2" type="ORF">IAB91_02695</name>
</gene>
<dbReference type="CDD" id="cd14948">
    <property type="entry name" value="BACON"/>
    <property type="match status" value="1"/>
</dbReference>
<feature type="non-terminal residue" evidence="2">
    <location>
        <position position="105"/>
    </location>
</feature>
<comment type="caution">
    <text evidence="2">The sequence shown here is derived from an EMBL/GenBank/DDBJ whole genome shotgun (WGS) entry which is preliminary data.</text>
</comment>
<dbReference type="InterPro" id="IPR013783">
    <property type="entry name" value="Ig-like_fold"/>
</dbReference>
<accession>A0A9D9NI40</accession>
<dbReference type="AlphaFoldDB" id="A0A9D9NI40"/>
<name>A0A9D9NI40_9BACT</name>
<sequence>MKGKILIAAAAALVLFSCTEKEMESPADTLEVTPATLDFGWKNNEPKTLTVKTNVEDWDFSADGWIEATVEGGNLVVNVTDNEEYEERTGKILVMAGNAKPVRVE</sequence>
<feature type="domain" description="BACON" evidence="1">
    <location>
        <begin position="61"/>
        <end position="99"/>
    </location>
</feature>
<reference evidence="2" key="1">
    <citation type="submission" date="2020-10" db="EMBL/GenBank/DDBJ databases">
        <authorList>
            <person name="Gilroy R."/>
        </authorList>
    </citation>
    <scope>NUCLEOTIDE SEQUENCE</scope>
    <source>
        <strain evidence="2">B1-13419</strain>
    </source>
</reference>
<organism evidence="2 3">
    <name type="scientific">Candidatus Cryptobacteroides faecigallinarum</name>
    <dbReference type="NCBI Taxonomy" id="2840763"/>
    <lineage>
        <taxon>Bacteria</taxon>
        <taxon>Pseudomonadati</taxon>
        <taxon>Bacteroidota</taxon>
        <taxon>Bacteroidia</taxon>
        <taxon>Bacteroidales</taxon>
        <taxon>Candidatus Cryptobacteroides</taxon>
    </lineage>
</organism>
<dbReference type="Gene3D" id="2.60.40.10">
    <property type="entry name" value="Immunoglobulins"/>
    <property type="match status" value="1"/>
</dbReference>
<protein>
    <submittedName>
        <fullName evidence="2">BACON domain-containing protein</fullName>
    </submittedName>
</protein>
<evidence type="ECO:0000259" key="1">
    <source>
        <dbReference type="Pfam" id="PF13004"/>
    </source>
</evidence>
<dbReference type="EMBL" id="JADIMD010000037">
    <property type="protein sequence ID" value="MBO8474185.1"/>
    <property type="molecule type" value="Genomic_DNA"/>
</dbReference>
<dbReference type="InterPro" id="IPR024361">
    <property type="entry name" value="BACON"/>
</dbReference>
<reference evidence="2" key="2">
    <citation type="journal article" date="2021" name="PeerJ">
        <title>Extensive microbial diversity within the chicken gut microbiome revealed by metagenomics and culture.</title>
        <authorList>
            <person name="Gilroy R."/>
            <person name="Ravi A."/>
            <person name="Getino M."/>
            <person name="Pursley I."/>
            <person name="Horton D.L."/>
            <person name="Alikhan N.F."/>
            <person name="Baker D."/>
            <person name="Gharbi K."/>
            <person name="Hall N."/>
            <person name="Watson M."/>
            <person name="Adriaenssens E.M."/>
            <person name="Foster-Nyarko E."/>
            <person name="Jarju S."/>
            <person name="Secka A."/>
            <person name="Antonio M."/>
            <person name="Oren A."/>
            <person name="Chaudhuri R.R."/>
            <person name="La Ragione R."/>
            <person name="Hildebrand F."/>
            <person name="Pallen M.J."/>
        </authorList>
    </citation>
    <scope>NUCLEOTIDE SEQUENCE</scope>
    <source>
        <strain evidence="2">B1-13419</strain>
    </source>
</reference>
<proteinExistence type="predicted"/>